<keyword evidence="2" id="KW-1185">Reference proteome</keyword>
<dbReference type="Proteomes" id="UP000315369">
    <property type="component" value="Unassembled WGS sequence"/>
</dbReference>
<comment type="caution">
    <text evidence="1">The sequence shown here is derived from an EMBL/GenBank/DDBJ whole genome shotgun (WGS) entry which is preliminary data.</text>
</comment>
<dbReference type="AlphaFoldDB" id="A0A540X4D5"/>
<organism evidence="1 2">
    <name type="scientific">Myxococcus llanfairpwllgwyngyllgogerychwyrndrobwllllantysiliogogogochensis</name>
    <dbReference type="NCBI Taxonomy" id="2590453"/>
    <lineage>
        <taxon>Bacteria</taxon>
        <taxon>Pseudomonadati</taxon>
        <taxon>Myxococcota</taxon>
        <taxon>Myxococcia</taxon>
        <taxon>Myxococcales</taxon>
        <taxon>Cystobacterineae</taxon>
        <taxon>Myxococcaceae</taxon>
        <taxon>Myxococcus</taxon>
    </lineage>
</organism>
<sequence>MPVRVKVDVVKLERLRRSPAEVLRALDVPCRDIARLALDYSLFLVPVGKDGADGHLRDTAFLDGPRYNLGPPLSTTWTAGYSHPSAGPIHEGWHWGAPIFNPPSHFLRKSFRRARGSARRRVAAVLQDFLARRFPSH</sequence>
<reference evidence="1 2" key="1">
    <citation type="submission" date="2019-06" db="EMBL/GenBank/DDBJ databases">
        <authorList>
            <person name="Livingstone P."/>
            <person name="Whitworth D."/>
        </authorList>
    </citation>
    <scope>NUCLEOTIDE SEQUENCE [LARGE SCALE GENOMIC DNA]</scope>
    <source>
        <strain evidence="1 2">AM401</strain>
    </source>
</reference>
<dbReference type="OrthoDB" id="5384438at2"/>
<dbReference type="EMBL" id="VIFM01000029">
    <property type="protein sequence ID" value="TQF16118.1"/>
    <property type="molecule type" value="Genomic_DNA"/>
</dbReference>
<evidence type="ECO:0000313" key="1">
    <source>
        <dbReference type="EMBL" id="TQF16118.1"/>
    </source>
</evidence>
<gene>
    <name evidence="1" type="ORF">FJV41_10025</name>
</gene>
<protein>
    <submittedName>
        <fullName evidence="1">Uncharacterized protein</fullName>
    </submittedName>
</protein>
<accession>A0A540X4D5</accession>
<evidence type="ECO:0000313" key="2">
    <source>
        <dbReference type="Proteomes" id="UP000315369"/>
    </source>
</evidence>
<name>A0A540X4D5_9BACT</name>
<dbReference type="RefSeq" id="WP_141642213.1">
    <property type="nucleotide sequence ID" value="NZ_VIFM01000029.1"/>
</dbReference>
<proteinExistence type="predicted"/>